<evidence type="ECO:0000256" key="6">
    <source>
        <dbReference type="RuleBase" id="RU000716"/>
    </source>
</evidence>
<dbReference type="PANTHER" id="PTHR43133:SF46">
    <property type="entry name" value="RNA POLYMERASE SIGMA-70 FACTOR ECF SUBFAMILY"/>
    <property type="match status" value="1"/>
</dbReference>
<dbReference type="SUPFAM" id="SSF88659">
    <property type="entry name" value="Sigma3 and sigma4 domains of RNA polymerase sigma factors"/>
    <property type="match status" value="1"/>
</dbReference>
<dbReference type="GO" id="GO:0006352">
    <property type="term" value="P:DNA-templated transcription initiation"/>
    <property type="evidence" value="ECO:0007669"/>
    <property type="project" value="InterPro"/>
</dbReference>
<proteinExistence type="inferred from homology"/>
<dbReference type="InterPro" id="IPR013249">
    <property type="entry name" value="RNA_pol_sigma70_r4_t2"/>
</dbReference>
<dbReference type="AlphaFoldDB" id="A0A4Y8LUM7"/>
<keyword evidence="5 6" id="KW-0804">Transcription</keyword>
<dbReference type="CDD" id="cd06171">
    <property type="entry name" value="Sigma70_r4"/>
    <property type="match status" value="1"/>
</dbReference>
<dbReference type="InterPro" id="IPR013325">
    <property type="entry name" value="RNA_pol_sigma_r2"/>
</dbReference>
<keyword evidence="4 6" id="KW-0238">DNA-binding</keyword>
<sequence>MREHGQDVWNYAFLLTKNHHVSDDIAQDVFLQAFLHISSFRGQSSVRTWLFSITRNIAINQKKSAFFRKVTLLDFLYPAPSAPSAEEHYLNRTYADSIWLLVMKLPTKYREVLILEAHYEMPQTEIALLLRISIGTVKSRLHRARAKMKAFLEEVERHERS</sequence>
<protein>
    <recommendedName>
        <fullName evidence="6">RNA polymerase sigma factor</fullName>
    </recommendedName>
</protein>
<keyword evidence="10" id="KW-1185">Reference proteome</keyword>
<dbReference type="Gene3D" id="1.10.1740.10">
    <property type="match status" value="1"/>
</dbReference>
<evidence type="ECO:0000259" key="7">
    <source>
        <dbReference type="Pfam" id="PF04542"/>
    </source>
</evidence>
<name>A0A4Y8LUM7_9BACL</name>
<evidence type="ECO:0000256" key="3">
    <source>
        <dbReference type="ARBA" id="ARBA00023082"/>
    </source>
</evidence>
<comment type="caution">
    <text evidence="9">The sequence shown here is derived from an EMBL/GenBank/DDBJ whole genome shotgun (WGS) entry which is preliminary data.</text>
</comment>
<dbReference type="GO" id="GO:0016987">
    <property type="term" value="F:sigma factor activity"/>
    <property type="evidence" value="ECO:0007669"/>
    <property type="project" value="UniProtKB-KW"/>
</dbReference>
<evidence type="ECO:0000256" key="5">
    <source>
        <dbReference type="ARBA" id="ARBA00023163"/>
    </source>
</evidence>
<dbReference type="InterPro" id="IPR014284">
    <property type="entry name" value="RNA_pol_sigma-70_dom"/>
</dbReference>
<dbReference type="PROSITE" id="PS01063">
    <property type="entry name" value="SIGMA70_ECF"/>
    <property type="match status" value="1"/>
</dbReference>
<dbReference type="SUPFAM" id="SSF88946">
    <property type="entry name" value="Sigma2 domain of RNA polymerase sigma factors"/>
    <property type="match status" value="1"/>
</dbReference>
<evidence type="ECO:0000313" key="10">
    <source>
        <dbReference type="Proteomes" id="UP000297900"/>
    </source>
</evidence>
<dbReference type="InterPro" id="IPR039425">
    <property type="entry name" value="RNA_pol_sigma-70-like"/>
</dbReference>
<dbReference type="Pfam" id="PF04542">
    <property type="entry name" value="Sigma70_r2"/>
    <property type="match status" value="1"/>
</dbReference>
<evidence type="ECO:0000256" key="2">
    <source>
        <dbReference type="ARBA" id="ARBA00023015"/>
    </source>
</evidence>
<keyword evidence="2 6" id="KW-0805">Transcription regulation</keyword>
<dbReference type="Pfam" id="PF08281">
    <property type="entry name" value="Sigma70_r4_2"/>
    <property type="match status" value="1"/>
</dbReference>
<evidence type="ECO:0000313" key="9">
    <source>
        <dbReference type="EMBL" id="TFE24558.1"/>
    </source>
</evidence>
<dbReference type="InterPro" id="IPR036388">
    <property type="entry name" value="WH-like_DNA-bd_sf"/>
</dbReference>
<organism evidence="9 10">
    <name type="scientific">Cohnella luojiensis</name>
    <dbReference type="NCBI Taxonomy" id="652876"/>
    <lineage>
        <taxon>Bacteria</taxon>
        <taxon>Bacillati</taxon>
        <taxon>Bacillota</taxon>
        <taxon>Bacilli</taxon>
        <taxon>Bacillales</taxon>
        <taxon>Paenibacillaceae</taxon>
        <taxon>Cohnella</taxon>
    </lineage>
</organism>
<dbReference type="InterPro" id="IPR013324">
    <property type="entry name" value="RNA_pol_sigma_r3/r4-like"/>
</dbReference>
<gene>
    <name evidence="9" type="ORF">E2980_15760</name>
</gene>
<dbReference type="GO" id="GO:0006950">
    <property type="term" value="P:response to stress"/>
    <property type="evidence" value="ECO:0007669"/>
    <property type="project" value="UniProtKB-ARBA"/>
</dbReference>
<reference evidence="9 10" key="1">
    <citation type="submission" date="2019-03" db="EMBL/GenBank/DDBJ databases">
        <title>Cohnella endophytica sp. nov., a novel endophytic bacterium isolated from bark of Sonneratia apetala.</title>
        <authorList>
            <person name="Tuo L."/>
        </authorList>
    </citation>
    <scope>NUCLEOTIDE SEQUENCE [LARGE SCALE GENOMIC DNA]</scope>
    <source>
        <strain evidence="9 10">CCTCC AB 208254</strain>
    </source>
</reference>
<dbReference type="InterPro" id="IPR000838">
    <property type="entry name" value="RNA_pol_sigma70_ECF_CS"/>
</dbReference>
<dbReference type="OrthoDB" id="9794508at2"/>
<dbReference type="NCBIfam" id="TIGR02937">
    <property type="entry name" value="sigma70-ECF"/>
    <property type="match status" value="1"/>
</dbReference>
<evidence type="ECO:0000256" key="4">
    <source>
        <dbReference type="ARBA" id="ARBA00023125"/>
    </source>
</evidence>
<dbReference type="EMBL" id="SOMN01000025">
    <property type="protein sequence ID" value="TFE24558.1"/>
    <property type="molecule type" value="Genomic_DNA"/>
</dbReference>
<evidence type="ECO:0000256" key="1">
    <source>
        <dbReference type="ARBA" id="ARBA00010641"/>
    </source>
</evidence>
<feature type="domain" description="RNA polymerase sigma-70 region 2" evidence="7">
    <location>
        <begin position="2"/>
        <end position="63"/>
    </location>
</feature>
<keyword evidence="3 6" id="KW-0731">Sigma factor</keyword>
<dbReference type="InterPro" id="IPR007627">
    <property type="entry name" value="RNA_pol_sigma70_r2"/>
</dbReference>
<evidence type="ECO:0000259" key="8">
    <source>
        <dbReference type="Pfam" id="PF08281"/>
    </source>
</evidence>
<dbReference type="GO" id="GO:0003677">
    <property type="term" value="F:DNA binding"/>
    <property type="evidence" value="ECO:0007669"/>
    <property type="project" value="UniProtKB-KW"/>
</dbReference>
<dbReference type="Proteomes" id="UP000297900">
    <property type="component" value="Unassembled WGS sequence"/>
</dbReference>
<accession>A0A4Y8LUM7</accession>
<dbReference type="PANTHER" id="PTHR43133">
    <property type="entry name" value="RNA POLYMERASE ECF-TYPE SIGMA FACTO"/>
    <property type="match status" value="1"/>
</dbReference>
<comment type="similarity">
    <text evidence="1 6">Belongs to the sigma-70 factor family. ECF subfamily.</text>
</comment>
<dbReference type="Gene3D" id="1.10.10.10">
    <property type="entry name" value="Winged helix-like DNA-binding domain superfamily/Winged helix DNA-binding domain"/>
    <property type="match status" value="1"/>
</dbReference>
<feature type="domain" description="RNA polymerase sigma factor 70 region 4 type 2" evidence="8">
    <location>
        <begin position="97"/>
        <end position="148"/>
    </location>
</feature>